<name>A0AAD9N038_9ANNE</name>
<accession>A0AAD9N038</accession>
<evidence type="ECO:0000313" key="2">
    <source>
        <dbReference type="Proteomes" id="UP001208570"/>
    </source>
</evidence>
<gene>
    <name evidence="1" type="ORF">LSH36_350g04041</name>
</gene>
<dbReference type="EMBL" id="JAODUP010000350">
    <property type="protein sequence ID" value="KAK2151810.1"/>
    <property type="molecule type" value="Genomic_DNA"/>
</dbReference>
<dbReference type="AlphaFoldDB" id="A0AAD9N038"/>
<reference evidence="1" key="1">
    <citation type="journal article" date="2023" name="Mol. Biol. Evol.">
        <title>Third-Generation Sequencing Reveals the Adaptive Role of the Epigenome in Three Deep-Sea Polychaetes.</title>
        <authorList>
            <person name="Perez M."/>
            <person name="Aroh O."/>
            <person name="Sun Y."/>
            <person name="Lan Y."/>
            <person name="Juniper S.K."/>
            <person name="Young C.R."/>
            <person name="Angers B."/>
            <person name="Qian P.Y."/>
        </authorList>
    </citation>
    <scope>NUCLEOTIDE SEQUENCE</scope>
    <source>
        <strain evidence="1">P08H-3</strain>
    </source>
</reference>
<evidence type="ECO:0000313" key="1">
    <source>
        <dbReference type="EMBL" id="KAK2151810.1"/>
    </source>
</evidence>
<organism evidence="1 2">
    <name type="scientific">Paralvinella palmiformis</name>
    <dbReference type="NCBI Taxonomy" id="53620"/>
    <lineage>
        <taxon>Eukaryota</taxon>
        <taxon>Metazoa</taxon>
        <taxon>Spiralia</taxon>
        <taxon>Lophotrochozoa</taxon>
        <taxon>Annelida</taxon>
        <taxon>Polychaeta</taxon>
        <taxon>Sedentaria</taxon>
        <taxon>Canalipalpata</taxon>
        <taxon>Terebellida</taxon>
        <taxon>Terebelliformia</taxon>
        <taxon>Alvinellidae</taxon>
        <taxon>Paralvinella</taxon>
    </lineage>
</organism>
<sequence>MLFLGDSTSPVLLLSPDSIYPASYSDPETAIPVRRGHQPEAVLWTSRCTPILRSIIPDETSLLIKYIDTTYISRELHHHRDNRVPQPDVVIPSVRFGRSPPFFPPIQWNMHRVTLDTHPRTNYVCEGWKNTFGHSNPSIKKLIGYLQENEEGIGRTPDYPASYLPRLV</sequence>
<dbReference type="Proteomes" id="UP001208570">
    <property type="component" value="Unassembled WGS sequence"/>
</dbReference>
<protein>
    <submittedName>
        <fullName evidence="1">Uncharacterized protein</fullName>
    </submittedName>
</protein>
<keyword evidence="2" id="KW-1185">Reference proteome</keyword>
<comment type="caution">
    <text evidence="1">The sequence shown here is derived from an EMBL/GenBank/DDBJ whole genome shotgun (WGS) entry which is preliminary data.</text>
</comment>
<proteinExistence type="predicted"/>